<keyword evidence="2" id="KW-0812">Transmembrane</keyword>
<evidence type="ECO:0000256" key="1">
    <source>
        <dbReference type="SAM" id="MobiDB-lite"/>
    </source>
</evidence>
<feature type="transmembrane region" description="Helical" evidence="2">
    <location>
        <begin position="432"/>
        <end position="453"/>
    </location>
</feature>
<feature type="transmembrane region" description="Helical" evidence="2">
    <location>
        <begin position="563"/>
        <end position="585"/>
    </location>
</feature>
<dbReference type="EMBL" id="OZ004253">
    <property type="protein sequence ID" value="CAK7892856.1"/>
    <property type="molecule type" value="Genomic_DNA"/>
</dbReference>
<feature type="region of interest" description="Disordered" evidence="1">
    <location>
        <begin position="1"/>
        <end position="42"/>
    </location>
</feature>
<feature type="transmembrane region" description="Helical" evidence="2">
    <location>
        <begin position="474"/>
        <end position="496"/>
    </location>
</feature>
<proteinExistence type="predicted"/>
<keyword evidence="2" id="KW-0472">Membrane</keyword>
<feature type="compositionally biased region" description="Polar residues" evidence="1">
    <location>
        <begin position="245"/>
        <end position="255"/>
    </location>
</feature>
<evidence type="ECO:0000313" key="3">
    <source>
        <dbReference type="EMBL" id="CAK7892856.1"/>
    </source>
</evidence>
<feature type="compositionally biased region" description="Gly residues" evidence="1">
    <location>
        <begin position="311"/>
        <end position="320"/>
    </location>
</feature>
<keyword evidence="4" id="KW-1185">Reference proteome</keyword>
<feature type="compositionally biased region" description="Polar residues" evidence="1">
    <location>
        <begin position="299"/>
        <end position="310"/>
    </location>
</feature>
<feature type="compositionally biased region" description="Basic residues" evidence="1">
    <location>
        <begin position="289"/>
        <end position="298"/>
    </location>
</feature>
<organism evidence="3 4">
    <name type="scientific">[Candida] anglica</name>
    <dbReference type="NCBI Taxonomy" id="148631"/>
    <lineage>
        <taxon>Eukaryota</taxon>
        <taxon>Fungi</taxon>
        <taxon>Dikarya</taxon>
        <taxon>Ascomycota</taxon>
        <taxon>Saccharomycotina</taxon>
        <taxon>Pichiomycetes</taxon>
        <taxon>Debaryomycetaceae</taxon>
        <taxon>Kurtzmaniella</taxon>
    </lineage>
</organism>
<evidence type="ECO:0000313" key="4">
    <source>
        <dbReference type="Proteomes" id="UP001497600"/>
    </source>
</evidence>
<name>A0ABP0E5P8_9ASCO</name>
<protein>
    <submittedName>
        <fullName evidence="3">Uncharacterized protein</fullName>
    </submittedName>
</protein>
<evidence type="ECO:0000256" key="2">
    <source>
        <dbReference type="SAM" id="Phobius"/>
    </source>
</evidence>
<feature type="transmembrane region" description="Helical" evidence="2">
    <location>
        <begin position="404"/>
        <end position="426"/>
    </location>
</feature>
<feature type="compositionally biased region" description="Basic and acidic residues" evidence="1">
    <location>
        <begin position="1"/>
        <end position="15"/>
    </location>
</feature>
<feature type="region of interest" description="Disordered" evidence="1">
    <location>
        <begin position="149"/>
        <end position="171"/>
    </location>
</feature>
<dbReference type="Proteomes" id="UP001497600">
    <property type="component" value="Chromosome A"/>
</dbReference>
<feature type="compositionally biased region" description="Polar residues" evidence="1">
    <location>
        <begin position="24"/>
        <end position="39"/>
    </location>
</feature>
<accession>A0ABP0E5P8</accession>
<feature type="region of interest" description="Disordered" evidence="1">
    <location>
        <begin position="620"/>
        <end position="639"/>
    </location>
</feature>
<feature type="region of interest" description="Disordered" evidence="1">
    <location>
        <begin position="239"/>
        <end position="322"/>
    </location>
</feature>
<sequence>MGDKMDLDESIEHEVPQYGFPGDSTPSFGQIKTPNQQPSEVFDSHHDIQTDTINNTYRAPGKITPTPIDVSTVSSLSSNAIGSGGPGPASDLRFLSSANFSSDSLPGTPPTPSNNTMAFAAPMSASSSWRGLSNPSLANSPMLGNMRTSPTGPIGGSAANGNGPNGRSARPKSAIFMMDSNSFAIAEDGSPVQEAIDNTPRARRSFHFGAGSSSMANFGGALPSNSSAARSYTPVVPMAPPMGPSGSQGAPSISFAQLGGPTPPRPGRRGSANSSAASSRSTSPVRSRSPVRHQHSRKQSMSPIRKNNLSIGGGGAGGAAAGASASPFNFKPLHHDSSSSISLKPAQRKGHKYKHSSVSMNFFQEPPPALLNSYNQPLSIPASFPIPTFRESLTSVKPPQRVKLLWSGFHLSLSIAVFCLGIHLGLPTLSTLAHLVFYDALGSFVTVFVDVMSNFDVWGSSSLQYPFGLGRLEVLVGFALSTSLVMVGLDLVSHGLEEWVVEMMGDEVVEAVATEKVMDAVGDATAAVAAAAAAAGAATASHGDSSHHIHHSSTPTHFTLFQYTIYLSTLLLVIITTFISSNYVLLHDRIAAIVQANHQQQSDVIAPPKKRGYGLLTGKNTSKGNGLDSESQSGTNSSSVTGLKAITAYLVSFSRNPTQFLTLAYSLLLVILPLLPELDLNVDLNESTTLVVALLLIYNGWSLAKTLGGILLLSYPSSDYQYYLLKQRLVDSITQLESYRQSYTMSRLFVTKVNYELLVVGVRMNMKGASSDDEARIRFEVTRIIRSEVEEAAKNGRNNKVEITLDIER</sequence>
<reference evidence="3 4" key="1">
    <citation type="submission" date="2024-01" db="EMBL/GenBank/DDBJ databases">
        <authorList>
            <consortium name="Genoscope - CEA"/>
            <person name="William W."/>
        </authorList>
    </citation>
    <scope>NUCLEOTIDE SEQUENCE [LARGE SCALE GENOMIC DNA]</scope>
    <source>
        <strain evidence="3 4">29B2s-10</strain>
    </source>
</reference>
<feature type="transmembrane region" description="Helical" evidence="2">
    <location>
        <begin position="660"/>
        <end position="678"/>
    </location>
</feature>
<feature type="transmembrane region" description="Helical" evidence="2">
    <location>
        <begin position="690"/>
        <end position="713"/>
    </location>
</feature>
<keyword evidence="2" id="KW-1133">Transmembrane helix</keyword>
<feature type="compositionally biased region" description="Low complexity" evidence="1">
    <location>
        <begin position="269"/>
        <end position="288"/>
    </location>
</feature>
<gene>
    <name evidence="3" type="ORF">CAAN4_A04764</name>
</gene>
<feature type="compositionally biased region" description="Low complexity" evidence="1">
    <location>
        <begin position="156"/>
        <end position="168"/>
    </location>
</feature>